<dbReference type="SUPFAM" id="SSF51735">
    <property type="entry name" value="NAD(P)-binding Rossmann-fold domains"/>
    <property type="match status" value="1"/>
</dbReference>
<dbReference type="Gene3D" id="3.40.50.720">
    <property type="entry name" value="NAD(P)-binding Rossmann-like Domain"/>
    <property type="match status" value="1"/>
</dbReference>
<evidence type="ECO:0000313" key="6">
    <source>
        <dbReference type="Proteomes" id="UP000294933"/>
    </source>
</evidence>
<dbReference type="Pfam" id="PF00106">
    <property type="entry name" value="adh_short"/>
    <property type="match status" value="1"/>
</dbReference>
<dbReference type="OrthoDB" id="191139at2759"/>
<organism evidence="5 6">
    <name type="scientific">Rickenella mellea</name>
    <dbReference type="NCBI Taxonomy" id="50990"/>
    <lineage>
        <taxon>Eukaryota</taxon>
        <taxon>Fungi</taxon>
        <taxon>Dikarya</taxon>
        <taxon>Basidiomycota</taxon>
        <taxon>Agaricomycotina</taxon>
        <taxon>Agaricomycetes</taxon>
        <taxon>Hymenochaetales</taxon>
        <taxon>Rickenellaceae</taxon>
        <taxon>Rickenella</taxon>
    </lineage>
</organism>
<evidence type="ECO:0000256" key="3">
    <source>
        <dbReference type="ARBA" id="ARBA00023002"/>
    </source>
</evidence>
<name>A0A4Y7PRD6_9AGAM</name>
<sequence length="324" mass="35352">MGSFVSRNKQFEPATDVPDLTGKVAIVTGGNSGMGFRAVQQLARKGAKVYMAARNESRATGAISQLEAEGLGPGNGKVEWLKLDLSDPKQSNAAAEEILSKEKTLDILVNNAGIQSSPWQMNPVGIQETMVVNHFSPYIFTKTLMPLLTSSAQAGHDVRIVNVTSMTVALVPSDPHFRTKEDYNFKYEGQLMDGLKRYGKSKLANMLWANELQRQFDAQSVPVICMSVDPGGVITEGSVAVTNNNIWLWIIFNGSRYFMHTAEQGGHSITFPAASPVVRANPELYKGALLKEMKVSAKPKMGQDKALGKELTESTEELLKEMGL</sequence>
<evidence type="ECO:0000256" key="4">
    <source>
        <dbReference type="RuleBase" id="RU000363"/>
    </source>
</evidence>
<dbReference type="EMBL" id="ML170219">
    <property type="protein sequence ID" value="TDL17586.1"/>
    <property type="molecule type" value="Genomic_DNA"/>
</dbReference>
<dbReference type="PRINTS" id="PR00080">
    <property type="entry name" value="SDRFAMILY"/>
</dbReference>
<dbReference type="STRING" id="50990.A0A4Y7PRD6"/>
<proteinExistence type="inferred from homology"/>
<dbReference type="PANTHER" id="PTHR24320:SF282">
    <property type="entry name" value="WW DOMAIN-CONTAINING OXIDOREDUCTASE"/>
    <property type="match status" value="1"/>
</dbReference>
<dbReference type="PRINTS" id="PR00081">
    <property type="entry name" value="GDHRDH"/>
</dbReference>
<keyword evidence="3" id="KW-0560">Oxidoreductase</keyword>
<keyword evidence="6" id="KW-1185">Reference proteome</keyword>
<dbReference type="Proteomes" id="UP000294933">
    <property type="component" value="Unassembled WGS sequence"/>
</dbReference>
<dbReference type="InterPro" id="IPR002347">
    <property type="entry name" value="SDR_fam"/>
</dbReference>
<accession>A0A4Y7PRD6</accession>
<protein>
    <submittedName>
        <fullName evidence="5">NAD-P-binding protein</fullName>
    </submittedName>
</protein>
<dbReference type="InterPro" id="IPR036291">
    <property type="entry name" value="NAD(P)-bd_dom_sf"/>
</dbReference>
<dbReference type="VEuPathDB" id="FungiDB:BD410DRAFT_843511"/>
<comment type="similarity">
    <text evidence="1 4">Belongs to the short-chain dehydrogenases/reductases (SDR) family.</text>
</comment>
<evidence type="ECO:0000256" key="1">
    <source>
        <dbReference type="ARBA" id="ARBA00006484"/>
    </source>
</evidence>
<evidence type="ECO:0000256" key="2">
    <source>
        <dbReference type="ARBA" id="ARBA00022857"/>
    </source>
</evidence>
<gene>
    <name evidence="5" type="ORF">BD410DRAFT_843511</name>
</gene>
<dbReference type="GO" id="GO:0016491">
    <property type="term" value="F:oxidoreductase activity"/>
    <property type="evidence" value="ECO:0007669"/>
    <property type="project" value="UniProtKB-KW"/>
</dbReference>
<keyword evidence="2" id="KW-0521">NADP</keyword>
<evidence type="ECO:0000313" key="5">
    <source>
        <dbReference type="EMBL" id="TDL17586.1"/>
    </source>
</evidence>
<dbReference type="AlphaFoldDB" id="A0A4Y7PRD6"/>
<reference evidence="5 6" key="1">
    <citation type="submission" date="2018-06" db="EMBL/GenBank/DDBJ databases">
        <title>A transcriptomic atlas of mushroom development highlights an independent origin of complex multicellularity.</title>
        <authorList>
            <consortium name="DOE Joint Genome Institute"/>
            <person name="Krizsan K."/>
            <person name="Almasi E."/>
            <person name="Merenyi Z."/>
            <person name="Sahu N."/>
            <person name="Viragh M."/>
            <person name="Koszo T."/>
            <person name="Mondo S."/>
            <person name="Kiss B."/>
            <person name="Balint B."/>
            <person name="Kues U."/>
            <person name="Barry K."/>
            <person name="Hegedus J.C."/>
            <person name="Henrissat B."/>
            <person name="Johnson J."/>
            <person name="Lipzen A."/>
            <person name="Ohm R."/>
            <person name="Nagy I."/>
            <person name="Pangilinan J."/>
            <person name="Yan J."/>
            <person name="Xiong Y."/>
            <person name="Grigoriev I.V."/>
            <person name="Hibbett D.S."/>
            <person name="Nagy L.G."/>
        </authorList>
    </citation>
    <scope>NUCLEOTIDE SEQUENCE [LARGE SCALE GENOMIC DNA]</scope>
    <source>
        <strain evidence="5 6">SZMC22713</strain>
    </source>
</reference>
<dbReference type="PANTHER" id="PTHR24320">
    <property type="entry name" value="RETINOL DEHYDROGENASE"/>
    <property type="match status" value="1"/>
</dbReference>